<sequence>MPPTARSLPPAGAGGYPVLAGPAPSLFAQRWPGPAVGARPAVVGGLVAAAVVGAVSIPIDRPGLGWLVAAVAAVAALAAVAVAHRTPGPNTSPRSGNTGEPDRGDAGDDTRPPSTQPRDVEPPDTRAPATQPRDTRARDTRARHTRAREAGPGDARPRDGRPAGRTVERLAWAVATVTLVGVGVVRAADWLYVFCLLTAVMTGWLAVTDGRTVRGLLLAALTPPVAVIRGVPWLARGTRRAAGSAPVRTLATGVVSIVLLVVFGALFASADAAFAGLVDDLLPDLSIDTVAEWVFLFAVLSVVLTGAAYLLAAPVDLRGIAGGGRRRVRRLEWAVPVGLLDLLFAAFVLVQVTVLFGGSEHVLRTADLTFAEYARGGFWQLLVVTTGSLLVIAGAGRWAPRRTRPDRLLVRLLLGTLAGLSLVVVASAVHRMNLYTTAFGATRLRLLVTACELWLGLIFVLVLAAGIRLRAGWLPRVVLGAAVAALLGLVVVNPDRLIADRNIDRYARTGRLDVAYLATLSADAVPAINRLTDRQRDCALYPIATDLTEHPDDWRGTNLARARARDLLGPDARRAPRPDCPVYVWPSP</sequence>
<keyword evidence="2" id="KW-0812">Transmembrane</keyword>
<dbReference type="InterPro" id="IPR025291">
    <property type="entry name" value="DUF4153"/>
</dbReference>
<evidence type="ECO:0000256" key="2">
    <source>
        <dbReference type="SAM" id="Phobius"/>
    </source>
</evidence>
<dbReference type="Pfam" id="PF13687">
    <property type="entry name" value="DUF4153"/>
    <property type="match status" value="1"/>
</dbReference>
<feature type="transmembrane region" description="Helical" evidence="2">
    <location>
        <begin position="36"/>
        <end position="57"/>
    </location>
</feature>
<feature type="transmembrane region" description="Helical" evidence="2">
    <location>
        <begin position="290"/>
        <end position="312"/>
    </location>
</feature>
<dbReference type="Proteomes" id="UP001595868">
    <property type="component" value="Unassembled WGS sequence"/>
</dbReference>
<keyword evidence="4" id="KW-1185">Reference proteome</keyword>
<feature type="transmembrane region" description="Helical" evidence="2">
    <location>
        <begin position="64"/>
        <end position="84"/>
    </location>
</feature>
<gene>
    <name evidence="3" type="ORF">ACFOX0_11780</name>
</gene>
<organism evidence="3 4">
    <name type="scientific">Micromonospora zhanjiangensis</name>
    <dbReference type="NCBI Taxonomy" id="1522057"/>
    <lineage>
        <taxon>Bacteria</taxon>
        <taxon>Bacillati</taxon>
        <taxon>Actinomycetota</taxon>
        <taxon>Actinomycetes</taxon>
        <taxon>Micromonosporales</taxon>
        <taxon>Micromonosporaceae</taxon>
        <taxon>Micromonospora</taxon>
    </lineage>
</organism>
<feature type="transmembrane region" description="Helical" evidence="2">
    <location>
        <begin position="169"/>
        <end position="185"/>
    </location>
</feature>
<accession>A0ABV8KKH8</accession>
<evidence type="ECO:0000313" key="3">
    <source>
        <dbReference type="EMBL" id="MFC4106614.1"/>
    </source>
</evidence>
<reference evidence="4" key="1">
    <citation type="journal article" date="2019" name="Int. J. Syst. Evol. Microbiol.">
        <title>The Global Catalogue of Microorganisms (GCM) 10K type strain sequencing project: providing services to taxonomists for standard genome sequencing and annotation.</title>
        <authorList>
            <consortium name="The Broad Institute Genomics Platform"/>
            <consortium name="The Broad Institute Genome Sequencing Center for Infectious Disease"/>
            <person name="Wu L."/>
            <person name="Ma J."/>
        </authorList>
    </citation>
    <scope>NUCLEOTIDE SEQUENCE [LARGE SCALE GENOMIC DNA]</scope>
    <source>
        <strain evidence="4">2902at01</strain>
    </source>
</reference>
<feature type="transmembrane region" description="Helical" evidence="2">
    <location>
        <begin position="473"/>
        <end position="492"/>
    </location>
</feature>
<comment type="caution">
    <text evidence="3">The sequence shown here is derived from an EMBL/GenBank/DDBJ whole genome shotgun (WGS) entry which is preliminary data.</text>
</comment>
<proteinExistence type="predicted"/>
<evidence type="ECO:0000313" key="4">
    <source>
        <dbReference type="Proteomes" id="UP001595868"/>
    </source>
</evidence>
<keyword evidence="2" id="KW-1133">Transmembrane helix</keyword>
<evidence type="ECO:0000256" key="1">
    <source>
        <dbReference type="SAM" id="MobiDB-lite"/>
    </source>
</evidence>
<feature type="compositionally biased region" description="Basic and acidic residues" evidence="1">
    <location>
        <begin position="133"/>
        <end position="162"/>
    </location>
</feature>
<feature type="transmembrane region" description="Helical" evidence="2">
    <location>
        <begin position="247"/>
        <end position="270"/>
    </location>
</feature>
<feature type="transmembrane region" description="Helical" evidence="2">
    <location>
        <begin position="213"/>
        <end position="235"/>
    </location>
</feature>
<dbReference type="EMBL" id="JBHSBN010000006">
    <property type="protein sequence ID" value="MFC4106614.1"/>
    <property type="molecule type" value="Genomic_DNA"/>
</dbReference>
<protein>
    <submittedName>
        <fullName evidence="3">DUF4153 domain-containing protein</fullName>
    </submittedName>
</protein>
<feature type="transmembrane region" description="Helical" evidence="2">
    <location>
        <begin position="190"/>
        <end position="207"/>
    </location>
</feature>
<feature type="transmembrane region" description="Helical" evidence="2">
    <location>
        <begin position="408"/>
        <end position="426"/>
    </location>
</feature>
<name>A0ABV8KKH8_9ACTN</name>
<feature type="transmembrane region" description="Helical" evidence="2">
    <location>
        <begin position="333"/>
        <end position="357"/>
    </location>
</feature>
<feature type="compositionally biased region" description="Basic and acidic residues" evidence="1">
    <location>
        <begin position="100"/>
        <end position="111"/>
    </location>
</feature>
<keyword evidence="2" id="KW-0472">Membrane</keyword>
<feature type="compositionally biased region" description="Polar residues" evidence="1">
    <location>
        <begin position="88"/>
        <end position="98"/>
    </location>
</feature>
<feature type="transmembrane region" description="Helical" evidence="2">
    <location>
        <begin position="377"/>
        <end position="396"/>
    </location>
</feature>
<feature type="region of interest" description="Disordered" evidence="1">
    <location>
        <begin position="85"/>
        <end position="162"/>
    </location>
</feature>
<dbReference type="RefSeq" id="WP_377544699.1">
    <property type="nucleotide sequence ID" value="NZ_JBHSBN010000006.1"/>
</dbReference>
<feature type="transmembrane region" description="Helical" evidence="2">
    <location>
        <begin position="446"/>
        <end position="466"/>
    </location>
</feature>